<dbReference type="HOGENOM" id="CLU_2507042_0_0_11"/>
<gene>
    <name evidence="1" type="ORF">H924_13180</name>
</gene>
<sequence>MPHHKGLTPLVSITHPVPHHRETMVVGTYTSTRGTHSVALRAGGTLRIMRIDKAYELANALVDAAERVEALQTNINTNTEETTND</sequence>
<accession>M1UHW9</accession>
<geneLocation type="plasmid" evidence="1 2">
    <name>pCC1</name>
</geneLocation>
<evidence type="ECO:0000313" key="2">
    <source>
        <dbReference type="Proteomes" id="UP000011760"/>
    </source>
</evidence>
<organism evidence="1 2">
    <name type="scientific">Corynebacterium callunae DSM 20147</name>
    <dbReference type="NCBI Taxonomy" id="1121353"/>
    <lineage>
        <taxon>Bacteria</taxon>
        <taxon>Bacillati</taxon>
        <taxon>Actinomycetota</taxon>
        <taxon>Actinomycetes</taxon>
        <taxon>Mycobacteriales</taxon>
        <taxon>Corynebacteriaceae</taxon>
        <taxon>Corynebacterium</taxon>
    </lineage>
</organism>
<dbReference type="Proteomes" id="UP000011760">
    <property type="component" value="Plasmid pCC1"/>
</dbReference>
<dbReference type="EMBL" id="CP004355">
    <property type="protein sequence ID" value="AGG68025.1"/>
    <property type="molecule type" value="Genomic_DNA"/>
</dbReference>
<name>M1UHW9_9CORY</name>
<protein>
    <submittedName>
        <fullName evidence="1">Uncharacterized protein</fullName>
    </submittedName>
</protein>
<reference evidence="1 2" key="1">
    <citation type="submission" date="2013-02" db="EMBL/GenBank/DDBJ databases">
        <title>The complete genome sequence of Corynebacterium callunae DSM 20147.</title>
        <authorList>
            <person name="Ruckert C."/>
            <person name="Albersmeier A."/>
            <person name="Kalinowski J."/>
        </authorList>
    </citation>
    <scope>NUCLEOTIDE SEQUENCE [LARGE SCALE GENOMIC DNA]</scope>
    <source>
        <strain evidence="1 2">DSM 20147</strain>
        <plasmid evidence="1 2">pCC1</plasmid>
    </source>
</reference>
<dbReference type="PATRIC" id="fig|1121353.3.peg.2667"/>
<keyword evidence="1" id="KW-0614">Plasmid</keyword>
<dbReference type="AlphaFoldDB" id="M1UHW9"/>
<keyword evidence="2" id="KW-1185">Reference proteome</keyword>
<dbReference type="RefSeq" id="WP_015445067.1">
    <property type="nucleotide sequence ID" value="NC_020523.1"/>
</dbReference>
<proteinExistence type="predicted"/>
<dbReference type="KEGG" id="ccn:H924_13180"/>
<evidence type="ECO:0000313" key="1">
    <source>
        <dbReference type="EMBL" id="AGG68025.1"/>
    </source>
</evidence>